<evidence type="ECO:0000256" key="2">
    <source>
        <dbReference type="ARBA" id="ARBA00022475"/>
    </source>
</evidence>
<evidence type="ECO:0000313" key="10">
    <source>
        <dbReference type="Proteomes" id="UP000235965"/>
    </source>
</evidence>
<keyword evidence="3 8" id="KW-0812">Transmembrane</keyword>
<dbReference type="GO" id="GO:0030425">
    <property type="term" value="C:dendrite"/>
    <property type="evidence" value="ECO:0007669"/>
    <property type="project" value="TreeGrafter"/>
</dbReference>
<keyword evidence="4 8" id="KW-1133">Transmembrane helix</keyword>
<dbReference type="FunCoup" id="A0A2J7PYR6">
    <property type="interactions" value="54"/>
</dbReference>
<dbReference type="GO" id="GO:0008049">
    <property type="term" value="P:male courtship behavior"/>
    <property type="evidence" value="ECO:0007669"/>
    <property type="project" value="TreeGrafter"/>
</dbReference>
<evidence type="ECO:0000256" key="6">
    <source>
        <dbReference type="ARBA" id="ARBA00023170"/>
    </source>
</evidence>
<reference evidence="9 10" key="1">
    <citation type="submission" date="2017-12" db="EMBL/GenBank/DDBJ databases">
        <title>Hemimetabolous genomes reveal molecular basis of termite eusociality.</title>
        <authorList>
            <person name="Harrison M.C."/>
            <person name="Jongepier E."/>
            <person name="Robertson H.M."/>
            <person name="Arning N."/>
            <person name="Bitard-Feildel T."/>
            <person name="Chao H."/>
            <person name="Childers C.P."/>
            <person name="Dinh H."/>
            <person name="Doddapaneni H."/>
            <person name="Dugan S."/>
            <person name="Gowin J."/>
            <person name="Greiner C."/>
            <person name="Han Y."/>
            <person name="Hu H."/>
            <person name="Hughes D.S.T."/>
            <person name="Huylmans A.-K."/>
            <person name="Kemena C."/>
            <person name="Kremer L.P.M."/>
            <person name="Lee S.L."/>
            <person name="Lopez-Ezquerra A."/>
            <person name="Mallet L."/>
            <person name="Monroy-Kuhn J.M."/>
            <person name="Moser A."/>
            <person name="Murali S.C."/>
            <person name="Muzny D.M."/>
            <person name="Otani S."/>
            <person name="Piulachs M.-D."/>
            <person name="Poelchau M."/>
            <person name="Qu J."/>
            <person name="Schaub F."/>
            <person name="Wada-Katsumata A."/>
            <person name="Worley K.C."/>
            <person name="Xie Q."/>
            <person name="Ylla G."/>
            <person name="Poulsen M."/>
            <person name="Gibbs R.A."/>
            <person name="Schal C."/>
            <person name="Richards S."/>
            <person name="Belles X."/>
            <person name="Korb J."/>
            <person name="Bornberg-Bauer E."/>
        </authorList>
    </citation>
    <scope>NUCLEOTIDE SEQUENCE [LARGE SCALE GENOMIC DNA]</scope>
    <source>
        <tissue evidence="9">Whole body</tissue>
    </source>
</reference>
<dbReference type="PANTHER" id="PTHR21143">
    <property type="entry name" value="INVERTEBRATE GUSTATORY RECEPTOR"/>
    <property type="match status" value="1"/>
</dbReference>
<comment type="caution">
    <text evidence="9">The sequence shown here is derived from an EMBL/GenBank/DDBJ whole genome shotgun (WGS) entry which is preliminary data.</text>
</comment>
<protein>
    <recommendedName>
        <fullName evidence="8">Gustatory receptor</fullName>
    </recommendedName>
</protein>
<feature type="transmembrane region" description="Helical" evidence="8">
    <location>
        <begin position="200"/>
        <end position="222"/>
    </location>
</feature>
<evidence type="ECO:0000256" key="7">
    <source>
        <dbReference type="ARBA" id="ARBA00023224"/>
    </source>
</evidence>
<evidence type="ECO:0000256" key="8">
    <source>
        <dbReference type="RuleBase" id="RU363108"/>
    </source>
</evidence>
<dbReference type="Pfam" id="PF08395">
    <property type="entry name" value="7tm_7"/>
    <property type="match status" value="1"/>
</dbReference>
<evidence type="ECO:0000313" key="9">
    <source>
        <dbReference type="EMBL" id="PNF21450.1"/>
    </source>
</evidence>
<sequence length="325" mass="36900">KMLILLKAYFISTYLASIVTLVHTSICSKSMFVQLLEEISQVDYKLLNKKEQTNRKRKCTAIRKVVTAILLIMCYQICIMFLFLKGKFEVYIIKTIECASLTCNVLTAVLFTNYVQIVTERHKHVNKVLETFITDVRCDGSNAGYCAFTQSASNRIATVPHVFSESLVTSNLIHRHRDIHSVRILYNQIFDIFSLVNNHFGLPVLAVTCWILTNVVLIVFHTLCYFEVTSLIGMCNCILCFLMKMILACQNAENEGDTSKILVQKLLLGENNGDKVVKELKMLSAQLKNMKIKYTAYGFFALNFPNLCSAIGLIVSYVIIVVQLQ</sequence>
<keyword evidence="2 8" id="KW-1003">Cell membrane</keyword>
<dbReference type="Proteomes" id="UP000235965">
    <property type="component" value="Unassembled WGS sequence"/>
</dbReference>
<dbReference type="PANTHER" id="PTHR21143:SF133">
    <property type="entry name" value="GUSTATORY AND PHEROMONE RECEPTOR 32A-RELATED"/>
    <property type="match status" value="1"/>
</dbReference>
<feature type="transmembrane region" description="Helical" evidence="8">
    <location>
        <begin position="6"/>
        <end position="26"/>
    </location>
</feature>
<dbReference type="InterPro" id="IPR013604">
    <property type="entry name" value="7TM_chemorcpt"/>
</dbReference>
<accession>A0A2J7PYR6</accession>
<dbReference type="GO" id="GO:0043025">
    <property type="term" value="C:neuronal cell body"/>
    <property type="evidence" value="ECO:0007669"/>
    <property type="project" value="TreeGrafter"/>
</dbReference>
<feature type="non-terminal residue" evidence="9">
    <location>
        <position position="1"/>
    </location>
</feature>
<dbReference type="GO" id="GO:0030424">
    <property type="term" value="C:axon"/>
    <property type="evidence" value="ECO:0007669"/>
    <property type="project" value="TreeGrafter"/>
</dbReference>
<dbReference type="AlphaFoldDB" id="A0A2J7PYR6"/>
<dbReference type="GO" id="GO:0005886">
    <property type="term" value="C:plasma membrane"/>
    <property type="evidence" value="ECO:0007669"/>
    <property type="project" value="UniProtKB-SubCell"/>
</dbReference>
<dbReference type="GO" id="GO:0007635">
    <property type="term" value="P:chemosensory behavior"/>
    <property type="evidence" value="ECO:0007669"/>
    <property type="project" value="TreeGrafter"/>
</dbReference>
<comment type="subcellular location">
    <subcellularLocation>
        <location evidence="1 8">Cell membrane</location>
        <topology evidence="1 8">Multi-pass membrane protein</topology>
    </subcellularLocation>
</comment>
<gene>
    <name evidence="9" type="ORF">B7P43_G13505</name>
</gene>
<dbReference type="EMBL" id="NEVH01020342">
    <property type="protein sequence ID" value="PNF21450.1"/>
    <property type="molecule type" value="Genomic_DNA"/>
</dbReference>
<organism evidence="9 10">
    <name type="scientific">Cryptotermes secundus</name>
    <dbReference type="NCBI Taxonomy" id="105785"/>
    <lineage>
        <taxon>Eukaryota</taxon>
        <taxon>Metazoa</taxon>
        <taxon>Ecdysozoa</taxon>
        <taxon>Arthropoda</taxon>
        <taxon>Hexapoda</taxon>
        <taxon>Insecta</taxon>
        <taxon>Pterygota</taxon>
        <taxon>Neoptera</taxon>
        <taxon>Polyneoptera</taxon>
        <taxon>Dictyoptera</taxon>
        <taxon>Blattodea</taxon>
        <taxon>Blattoidea</taxon>
        <taxon>Termitoidae</taxon>
        <taxon>Kalotermitidae</taxon>
        <taxon>Cryptotermitinae</taxon>
        <taxon>Cryptotermes</taxon>
    </lineage>
</organism>
<dbReference type="GO" id="GO:0007165">
    <property type="term" value="P:signal transduction"/>
    <property type="evidence" value="ECO:0007669"/>
    <property type="project" value="UniProtKB-KW"/>
</dbReference>
<evidence type="ECO:0000256" key="5">
    <source>
        <dbReference type="ARBA" id="ARBA00023136"/>
    </source>
</evidence>
<keyword evidence="5 8" id="KW-0472">Membrane</keyword>
<feature type="transmembrane region" description="Helical" evidence="8">
    <location>
        <begin position="65"/>
        <end position="84"/>
    </location>
</feature>
<name>A0A2J7PYR6_9NEOP</name>
<evidence type="ECO:0000256" key="1">
    <source>
        <dbReference type="ARBA" id="ARBA00004651"/>
    </source>
</evidence>
<keyword evidence="7 8" id="KW-0807">Transducer</keyword>
<evidence type="ECO:0000256" key="3">
    <source>
        <dbReference type="ARBA" id="ARBA00022692"/>
    </source>
</evidence>
<comment type="function">
    <text evidence="8">Gustatory receptor which mediates acceptance or avoidance behavior, depending on its substrates.</text>
</comment>
<keyword evidence="10" id="KW-1185">Reference proteome</keyword>
<evidence type="ECO:0000256" key="4">
    <source>
        <dbReference type="ARBA" id="ARBA00022989"/>
    </source>
</evidence>
<comment type="caution">
    <text evidence="8">Lacks conserved residue(s) required for the propagation of feature annotation.</text>
</comment>
<feature type="transmembrane region" description="Helical" evidence="8">
    <location>
        <begin position="296"/>
        <end position="320"/>
    </location>
</feature>
<dbReference type="GO" id="GO:0050909">
    <property type="term" value="P:sensory perception of taste"/>
    <property type="evidence" value="ECO:0007669"/>
    <property type="project" value="InterPro"/>
</dbReference>
<comment type="similarity">
    <text evidence="8">Belongs to the insect chemoreceptor superfamily. Gustatory receptor (GR) family.</text>
</comment>
<proteinExistence type="inferred from homology"/>
<keyword evidence="6 8" id="KW-0675">Receptor</keyword>
<dbReference type="InParanoid" id="A0A2J7PYR6"/>